<organism evidence="2 3">
    <name type="scientific">Amycolatopsis vastitatis</name>
    <dbReference type="NCBI Taxonomy" id="1905142"/>
    <lineage>
        <taxon>Bacteria</taxon>
        <taxon>Bacillati</taxon>
        <taxon>Actinomycetota</taxon>
        <taxon>Actinomycetes</taxon>
        <taxon>Pseudonocardiales</taxon>
        <taxon>Pseudonocardiaceae</taxon>
        <taxon>Amycolatopsis</taxon>
    </lineage>
</organism>
<dbReference type="Gene3D" id="3.40.50.300">
    <property type="entry name" value="P-loop containing nucleotide triphosphate hydrolases"/>
    <property type="match status" value="1"/>
</dbReference>
<proteinExistence type="predicted"/>
<dbReference type="Pfam" id="PF05729">
    <property type="entry name" value="NACHT"/>
    <property type="match status" value="1"/>
</dbReference>
<dbReference type="Proteomes" id="UP000215199">
    <property type="component" value="Unassembled WGS sequence"/>
</dbReference>
<accession>A0A229SQK5</accession>
<evidence type="ECO:0000259" key="1">
    <source>
        <dbReference type="PROSITE" id="PS50837"/>
    </source>
</evidence>
<dbReference type="CDD" id="cd00009">
    <property type="entry name" value="AAA"/>
    <property type="match status" value="1"/>
</dbReference>
<dbReference type="SMART" id="SM00382">
    <property type="entry name" value="AAA"/>
    <property type="match status" value="1"/>
</dbReference>
<keyword evidence="3" id="KW-1185">Reference proteome</keyword>
<reference evidence="3" key="1">
    <citation type="submission" date="2017-07" db="EMBL/GenBank/DDBJ databases">
        <title>Comparative genome mining reveals phylogenetic distribution patterns of secondary metabolites in Amycolatopsis.</title>
        <authorList>
            <person name="Adamek M."/>
            <person name="Alanjary M."/>
            <person name="Sales-Ortells H."/>
            <person name="Goodfellow M."/>
            <person name="Bull A.T."/>
            <person name="Kalinowski J."/>
            <person name="Ziemert N."/>
        </authorList>
    </citation>
    <scope>NUCLEOTIDE SEQUENCE [LARGE SCALE GENOMIC DNA]</scope>
    <source>
        <strain evidence="3">H5</strain>
    </source>
</reference>
<name>A0A229SQK5_9PSEU</name>
<dbReference type="EMBL" id="NMUL01000047">
    <property type="protein sequence ID" value="OXM61347.1"/>
    <property type="molecule type" value="Genomic_DNA"/>
</dbReference>
<dbReference type="PROSITE" id="PS50837">
    <property type="entry name" value="NACHT"/>
    <property type="match status" value="1"/>
</dbReference>
<dbReference type="PANTHER" id="PTHR46844:SF1">
    <property type="entry name" value="SLR5058 PROTEIN"/>
    <property type="match status" value="1"/>
</dbReference>
<protein>
    <submittedName>
        <fullName evidence="2">Signal transduction protein</fullName>
    </submittedName>
</protein>
<dbReference type="InterPro" id="IPR007111">
    <property type="entry name" value="NACHT_NTPase"/>
</dbReference>
<dbReference type="InterPro" id="IPR003593">
    <property type="entry name" value="AAA+_ATPase"/>
</dbReference>
<dbReference type="PANTHER" id="PTHR46844">
    <property type="entry name" value="SLR5058 PROTEIN"/>
    <property type="match status" value="1"/>
</dbReference>
<sequence>MGPSGRVSSAIGFSSIFGMPDKSWSRIATASRRTVSSAKTRRSSSRARILYVTMGSRAGTVGKLVLVPLAASPIAVAAWAGRPVPAVLLLAGYTLVAGVLAVTGEIARELRGRWRARIVDRVDRWLVRRLSLFGRRYRDFLLGSLRFIDLKGLATIGFHTPELDEVFVDVSLTFRPPQDVTDSLLPDRRPTGADRRSLQEFLCRPRPVVLALVGAPGSGKTTLLRHTARLICLDHRRHHRRVPILLHLRDHVDAVVSEPEIGLAELVRRAVGRHCGEEPPGWFEHRLRDGNCVVLLDGLDEVARQEDRRKVADWIERQIHHHPTNDFVITSRPQGYRTTGINGAAVLQVRSFTDEQVKRFVGGWYQAVERYRTGARAEDVLAHAAAATEDLLERLDQAVALRDLTVNPLLLTMIANVHRYRGALPGSRADLYSEICQVMLWRRQEAKKLPIELGGDKKELVLRALAFSMMRNRVRDLERADVVAEIGKALKRVSRNLSAEAFLDDVGSNGLLVERESGLYSFAHPTFQEYLAAVHARDKGLVRVLTAAVDDLWWRETILLYAAQADADPIVRACLRIGEVTALSLAVDCAEQSSELAPDLRDRLDEFLAPSPQPGEDADHRRLRAAVALTRHLRQQIQLGNGSRLCARPITGAIYDLYRLDTGAPAPDGPAPSPDAPVTGVRGSDATAFVRWVNDVVVGEPVYRLARRAELDNPVVGRSIARCAWLADTELWLAPGTAHPHLVSAQTLVDYVRDDIERAAPTLLRPLLLKLIPNDRVRSIGHTLMPAGLRDLAHDLAVEHIEVLDLAANLGLEVDRELDSMLVHLLTPEIVRIRTMPLDQVMGRALSDASAEVLRSGAPAAAWARNLAAALAAKAGIAEATAPKPPEELESDVCRIQAEVEEVPCSAWARRVAANLERESLPVLTRQKVLTSSAATALRLAAVCLAAEMRAHEQVQSAKTFHAIAAGITLVQRRAGGQAPPVERIVLATT</sequence>
<evidence type="ECO:0000313" key="3">
    <source>
        <dbReference type="Proteomes" id="UP000215199"/>
    </source>
</evidence>
<dbReference type="AlphaFoldDB" id="A0A229SQK5"/>
<feature type="domain" description="NACHT" evidence="1">
    <location>
        <begin position="208"/>
        <end position="333"/>
    </location>
</feature>
<dbReference type="SUPFAM" id="SSF52540">
    <property type="entry name" value="P-loop containing nucleoside triphosphate hydrolases"/>
    <property type="match status" value="1"/>
</dbReference>
<comment type="caution">
    <text evidence="2">The sequence shown here is derived from an EMBL/GenBank/DDBJ whole genome shotgun (WGS) entry which is preliminary data.</text>
</comment>
<gene>
    <name evidence="2" type="ORF">CF165_38350</name>
</gene>
<evidence type="ECO:0000313" key="2">
    <source>
        <dbReference type="EMBL" id="OXM61347.1"/>
    </source>
</evidence>
<dbReference type="InterPro" id="IPR027417">
    <property type="entry name" value="P-loop_NTPase"/>
</dbReference>